<accession>A0ABN7E9B6</accession>
<name>A0ABN7E9B6_SPIIN</name>
<proteinExistence type="predicted"/>
<gene>
    <name evidence="1" type="ORF">SI7747_UN020795</name>
</gene>
<protein>
    <submittedName>
        <fullName evidence="1">Uncharacterized protein</fullName>
    </submittedName>
</protein>
<evidence type="ECO:0000313" key="2">
    <source>
        <dbReference type="Proteomes" id="UP001189122"/>
    </source>
</evidence>
<comment type="caution">
    <text evidence="1">The sequence shown here is derived from an EMBL/GenBank/DDBJ whole genome shotgun (WGS) entry which is preliminary data.</text>
</comment>
<dbReference type="Proteomes" id="UP001189122">
    <property type="component" value="Unassembled WGS sequence"/>
</dbReference>
<organism evidence="1 2">
    <name type="scientific">Spirodela intermedia</name>
    <name type="common">Intermediate duckweed</name>
    <dbReference type="NCBI Taxonomy" id="51605"/>
    <lineage>
        <taxon>Eukaryota</taxon>
        <taxon>Viridiplantae</taxon>
        <taxon>Streptophyta</taxon>
        <taxon>Embryophyta</taxon>
        <taxon>Tracheophyta</taxon>
        <taxon>Spermatophyta</taxon>
        <taxon>Magnoliopsida</taxon>
        <taxon>Liliopsida</taxon>
        <taxon>Araceae</taxon>
        <taxon>Lemnoideae</taxon>
        <taxon>Spirodela</taxon>
    </lineage>
</organism>
<dbReference type="EMBL" id="CACRZD030000110">
    <property type="protein sequence ID" value="CAA6674437.1"/>
    <property type="molecule type" value="Genomic_DNA"/>
</dbReference>
<reference evidence="2" key="1">
    <citation type="journal article" date="2020" name="Sci. Rep.">
        <title>Chromosome-scale genome assembly for the duckweed Spirodela intermedia, integrating cytogenetic maps, PacBio and Oxford Nanopore libraries.</title>
        <authorList>
            <person name="Hoang P.T.N."/>
            <person name="Fiebig A."/>
            <person name="Novak P."/>
            <person name="Macas J."/>
            <person name="Cao H.X."/>
            <person name="Stepanenko A."/>
            <person name="Chen G."/>
            <person name="Borisjuk N."/>
            <person name="Scholz U."/>
            <person name="Schubert I."/>
        </authorList>
    </citation>
    <scope>NUCLEOTIDE SEQUENCE [LARGE SCALE GENOMIC DNA]</scope>
</reference>
<keyword evidence="2" id="KW-1185">Reference proteome</keyword>
<evidence type="ECO:0000313" key="1">
    <source>
        <dbReference type="EMBL" id="CAA6674437.1"/>
    </source>
</evidence>
<sequence>MGCRIISGSYHLAEQKMVTLWLSGSCHSMERSWMEVGRVLGSFILSYTSFNYDFFFSFSCVYDHSLPHSRLATSHTYHSSCHTDLKMKLSDTRPNSIQLLYIG</sequence>